<accession>A0A1C4Z957</accession>
<reference evidence="5" key="1">
    <citation type="submission" date="2016-06" db="EMBL/GenBank/DDBJ databases">
        <authorList>
            <person name="Varghese N."/>
            <person name="Submissions Spin"/>
        </authorList>
    </citation>
    <scope>NUCLEOTIDE SEQUENCE [LARGE SCALE GENOMIC DNA]</scope>
    <source>
        <strain evidence="5">DSM 44830</strain>
    </source>
</reference>
<gene>
    <name evidence="4" type="ORF">GA0070564_105199</name>
</gene>
<name>A0A1C4Z957_9ACTN</name>
<feature type="domain" description="Glycosyltransferase subfamily 4-like N-terminal" evidence="3">
    <location>
        <begin position="10"/>
        <end position="163"/>
    </location>
</feature>
<dbReference type="AlphaFoldDB" id="A0A1C4Z957"/>
<keyword evidence="2 4" id="KW-0808">Transferase</keyword>
<organism evidence="4 5">
    <name type="scientific">Micromonospora mirobrigensis</name>
    <dbReference type="NCBI Taxonomy" id="262898"/>
    <lineage>
        <taxon>Bacteria</taxon>
        <taxon>Bacillati</taxon>
        <taxon>Actinomycetota</taxon>
        <taxon>Actinomycetes</taxon>
        <taxon>Micromonosporales</taxon>
        <taxon>Micromonosporaceae</taxon>
        <taxon>Micromonospora</taxon>
    </lineage>
</organism>
<dbReference type="Pfam" id="PF13579">
    <property type="entry name" value="Glyco_trans_4_4"/>
    <property type="match status" value="1"/>
</dbReference>
<dbReference type="Proteomes" id="UP000199504">
    <property type="component" value="Unassembled WGS sequence"/>
</dbReference>
<evidence type="ECO:0000313" key="5">
    <source>
        <dbReference type="Proteomes" id="UP000199504"/>
    </source>
</evidence>
<proteinExistence type="predicted"/>
<dbReference type="PANTHER" id="PTHR12526:SF510">
    <property type="entry name" value="D-INOSITOL 3-PHOSPHATE GLYCOSYLTRANSFERASE"/>
    <property type="match status" value="1"/>
</dbReference>
<dbReference type="Gene3D" id="3.40.50.2000">
    <property type="entry name" value="Glycogen Phosphorylase B"/>
    <property type="match status" value="2"/>
</dbReference>
<evidence type="ECO:0000256" key="2">
    <source>
        <dbReference type="ARBA" id="ARBA00022679"/>
    </source>
</evidence>
<protein>
    <submittedName>
        <fullName evidence="4">Glycosyltransferase involved in cell wall bisynthesis</fullName>
    </submittedName>
</protein>
<sequence>MHVVGSLNRGGAETVSLDICRAVPADEAHQTFVTLAGWTGSLADDFRATGAAVEQCPVSPRGFFAYRIWRRLRALRPDVVVAHVSLAGAVVLLAARLCGVPVRVSRMWSEGDGMPDSPPRRLQRALLRWLLARTATDVLGVTLASLRFAGDRPTDPRYRVLYNTVDTRRIAGGDREAARRRWNLPNDVPVLGYLGRAAPEKNRAFLVDVHRAARRHDPGARLLVAGPGGADDLRAADPAIGADPRVTLAGEVDEIGSLLAAVDVLLLPSHREGLPGVLLEALAAGVPVVANDLPCLREMVGLVDGLTLVPLAAGADAWARAALDRAGTDAASRDHLRRALNASPFTLDTAVRQWRALWRVDRTSAEEHRSPVPHQEKTA</sequence>
<evidence type="ECO:0000313" key="4">
    <source>
        <dbReference type="EMBL" id="SCF29479.1"/>
    </source>
</evidence>
<keyword evidence="5" id="KW-1185">Reference proteome</keyword>
<evidence type="ECO:0000256" key="1">
    <source>
        <dbReference type="ARBA" id="ARBA00022676"/>
    </source>
</evidence>
<keyword evidence="1" id="KW-0328">Glycosyltransferase</keyword>
<dbReference type="InterPro" id="IPR028098">
    <property type="entry name" value="Glyco_trans_4-like_N"/>
</dbReference>
<evidence type="ECO:0000259" key="3">
    <source>
        <dbReference type="Pfam" id="PF13579"/>
    </source>
</evidence>
<dbReference type="Pfam" id="PF13692">
    <property type="entry name" value="Glyco_trans_1_4"/>
    <property type="match status" value="1"/>
</dbReference>
<dbReference type="GO" id="GO:0016757">
    <property type="term" value="F:glycosyltransferase activity"/>
    <property type="evidence" value="ECO:0007669"/>
    <property type="project" value="UniProtKB-KW"/>
</dbReference>
<dbReference type="EMBL" id="FMCX01000005">
    <property type="protein sequence ID" value="SCF29479.1"/>
    <property type="molecule type" value="Genomic_DNA"/>
</dbReference>
<dbReference type="SUPFAM" id="SSF53756">
    <property type="entry name" value="UDP-Glycosyltransferase/glycogen phosphorylase"/>
    <property type="match status" value="1"/>
</dbReference>
<dbReference type="STRING" id="262898.GA0070564_105199"/>
<dbReference type="PANTHER" id="PTHR12526">
    <property type="entry name" value="GLYCOSYLTRANSFERASE"/>
    <property type="match status" value="1"/>
</dbReference>